<organism evidence="6 7">
    <name type="scientific">Denitrobaculum tricleocarpae</name>
    <dbReference type="NCBI Taxonomy" id="2591009"/>
    <lineage>
        <taxon>Bacteria</taxon>
        <taxon>Pseudomonadati</taxon>
        <taxon>Pseudomonadota</taxon>
        <taxon>Alphaproteobacteria</taxon>
        <taxon>Rhodospirillales</taxon>
        <taxon>Rhodospirillaceae</taxon>
        <taxon>Denitrobaculum</taxon>
    </lineage>
</organism>
<dbReference type="InterPro" id="IPR036390">
    <property type="entry name" value="WH_DNA-bd_sf"/>
</dbReference>
<sequence>MNIDPRHLTQLSMIVESGSFQTAADRLGLSQPALSRNIRSLEQRIGAPVFDRSARKAMPTDLGLRLAQSGLTIRVAEEQAQSYSQLASTGAAGELRIGAPPIIAGQFLTDHIAQFVSDRPDCKLELRVGLVHELRTMLERAQIDLVIGPRGLTESIADSVFVPLVDDRVGILCREGHSLLKKAKVTARDFEAQSWVAHSRGSMLRRQTEGALIAMGLEQIHITIETDSIRSVLEIVASTDLISTMPRETTRPYLSKRLRFVDFDHPQFHRPIGAIRRKTAPANAIVDAFLKLLVP</sequence>
<keyword evidence="4" id="KW-0804">Transcription</keyword>
<dbReference type="OrthoDB" id="7282659at2"/>
<dbReference type="InterPro" id="IPR000847">
    <property type="entry name" value="LysR_HTH_N"/>
</dbReference>
<keyword evidence="7" id="KW-1185">Reference proteome</keyword>
<evidence type="ECO:0000256" key="2">
    <source>
        <dbReference type="ARBA" id="ARBA00023015"/>
    </source>
</evidence>
<dbReference type="RefSeq" id="WP_142899600.1">
    <property type="nucleotide sequence ID" value="NZ_ML660065.1"/>
</dbReference>
<dbReference type="Gene3D" id="1.10.10.10">
    <property type="entry name" value="Winged helix-like DNA-binding domain superfamily/Winged helix DNA-binding domain"/>
    <property type="match status" value="1"/>
</dbReference>
<evidence type="ECO:0000313" key="7">
    <source>
        <dbReference type="Proteomes" id="UP000315252"/>
    </source>
</evidence>
<accession>A0A545T252</accession>
<dbReference type="PANTHER" id="PTHR30419">
    <property type="entry name" value="HTH-TYPE TRANSCRIPTIONAL REGULATOR YBHD"/>
    <property type="match status" value="1"/>
</dbReference>
<name>A0A545T252_9PROT</name>
<dbReference type="CDD" id="cd05466">
    <property type="entry name" value="PBP2_LTTR_substrate"/>
    <property type="match status" value="1"/>
</dbReference>
<dbReference type="EMBL" id="VHSH01000014">
    <property type="protein sequence ID" value="TQV71307.1"/>
    <property type="molecule type" value="Genomic_DNA"/>
</dbReference>
<dbReference type="Proteomes" id="UP000315252">
    <property type="component" value="Unassembled WGS sequence"/>
</dbReference>
<dbReference type="GO" id="GO:0005829">
    <property type="term" value="C:cytosol"/>
    <property type="evidence" value="ECO:0007669"/>
    <property type="project" value="TreeGrafter"/>
</dbReference>
<dbReference type="InterPro" id="IPR036388">
    <property type="entry name" value="WH-like_DNA-bd_sf"/>
</dbReference>
<gene>
    <name evidence="6" type="ORF">FKG95_27110</name>
</gene>
<dbReference type="InterPro" id="IPR005119">
    <property type="entry name" value="LysR_subst-bd"/>
</dbReference>
<dbReference type="PANTHER" id="PTHR30419:SF8">
    <property type="entry name" value="NITROGEN ASSIMILATION TRANSCRIPTIONAL ACTIVATOR-RELATED"/>
    <property type="match status" value="1"/>
</dbReference>
<dbReference type="Pfam" id="PF03466">
    <property type="entry name" value="LysR_substrate"/>
    <property type="match status" value="1"/>
</dbReference>
<dbReference type="PROSITE" id="PS50931">
    <property type="entry name" value="HTH_LYSR"/>
    <property type="match status" value="1"/>
</dbReference>
<proteinExistence type="inferred from homology"/>
<comment type="similarity">
    <text evidence="1">Belongs to the LysR transcriptional regulatory family.</text>
</comment>
<evidence type="ECO:0000256" key="1">
    <source>
        <dbReference type="ARBA" id="ARBA00009437"/>
    </source>
</evidence>
<evidence type="ECO:0000259" key="5">
    <source>
        <dbReference type="PROSITE" id="PS50931"/>
    </source>
</evidence>
<dbReference type="PRINTS" id="PR00039">
    <property type="entry name" value="HTHLYSR"/>
</dbReference>
<evidence type="ECO:0000256" key="3">
    <source>
        <dbReference type="ARBA" id="ARBA00023125"/>
    </source>
</evidence>
<evidence type="ECO:0000313" key="6">
    <source>
        <dbReference type="EMBL" id="TQV71307.1"/>
    </source>
</evidence>
<keyword evidence="3" id="KW-0238">DNA-binding</keyword>
<dbReference type="SUPFAM" id="SSF53850">
    <property type="entry name" value="Periplasmic binding protein-like II"/>
    <property type="match status" value="1"/>
</dbReference>
<dbReference type="AlphaFoldDB" id="A0A545T252"/>
<reference evidence="6 7" key="1">
    <citation type="submission" date="2019-06" db="EMBL/GenBank/DDBJ databases">
        <title>Whole genome sequence for Rhodospirillaceae sp. R148.</title>
        <authorList>
            <person name="Wang G."/>
        </authorList>
    </citation>
    <scope>NUCLEOTIDE SEQUENCE [LARGE SCALE GENOMIC DNA]</scope>
    <source>
        <strain evidence="6 7">R148</strain>
    </source>
</reference>
<protein>
    <submittedName>
        <fullName evidence="6">LysR family transcriptional regulator</fullName>
    </submittedName>
</protein>
<keyword evidence="2" id="KW-0805">Transcription regulation</keyword>
<dbReference type="GO" id="GO:0003700">
    <property type="term" value="F:DNA-binding transcription factor activity"/>
    <property type="evidence" value="ECO:0007669"/>
    <property type="project" value="InterPro"/>
</dbReference>
<evidence type="ECO:0000256" key="4">
    <source>
        <dbReference type="ARBA" id="ARBA00023163"/>
    </source>
</evidence>
<dbReference type="InterPro" id="IPR050950">
    <property type="entry name" value="HTH-type_LysR_regulators"/>
</dbReference>
<dbReference type="GO" id="GO:0003677">
    <property type="term" value="F:DNA binding"/>
    <property type="evidence" value="ECO:0007669"/>
    <property type="project" value="UniProtKB-KW"/>
</dbReference>
<comment type="caution">
    <text evidence="6">The sequence shown here is derived from an EMBL/GenBank/DDBJ whole genome shotgun (WGS) entry which is preliminary data.</text>
</comment>
<feature type="domain" description="HTH lysR-type" evidence="5">
    <location>
        <begin position="3"/>
        <end position="60"/>
    </location>
</feature>
<dbReference type="Gene3D" id="3.40.190.290">
    <property type="match status" value="1"/>
</dbReference>
<dbReference type="SUPFAM" id="SSF46785">
    <property type="entry name" value="Winged helix' DNA-binding domain"/>
    <property type="match status" value="1"/>
</dbReference>
<dbReference type="Pfam" id="PF00126">
    <property type="entry name" value="HTH_1"/>
    <property type="match status" value="1"/>
</dbReference>